<dbReference type="SUPFAM" id="SSF141251">
    <property type="entry name" value="Kinase-associated protein B-like"/>
    <property type="match status" value="1"/>
</dbReference>
<organism evidence="1 2">
    <name type="scientific">Brevibacillus ruminantium</name>
    <dbReference type="NCBI Taxonomy" id="2950604"/>
    <lineage>
        <taxon>Bacteria</taxon>
        <taxon>Bacillati</taxon>
        <taxon>Bacillota</taxon>
        <taxon>Bacilli</taxon>
        <taxon>Bacillales</taxon>
        <taxon>Paenibacillaceae</taxon>
        <taxon>Brevibacillus</taxon>
    </lineage>
</organism>
<dbReference type="Pfam" id="PF08810">
    <property type="entry name" value="KapB"/>
    <property type="match status" value="1"/>
</dbReference>
<keyword evidence="1" id="KW-0418">Kinase</keyword>
<gene>
    <name evidence="1" type="ORF">NDK47_13340</name>
</gene>
<reference evidence="1" key="1">
    <citation type="submission" date="2022-06" db="EMBL/GenBank/DDBJ databases">
        <title>Genome sequencing of Brevibacillus sp. BB3-R1.</title>
        <authorList>
            <person name="Heo J."/>
            <person name="Lee D."/>
            <person name="Won M."/>
            <person name="Han B.-H."/>
            <person name="Hong S.-B."/>
            <person name="Kwon S.-W."/>
        </authorList>
    </citation>
    <scope>NUCLEOTIDE SEQUENCE</scope>
    <source>
        <strain evidence="1">BB3-R1</strain>
    </source>
</reference>
<keyword evidence="1" id="KW-0449">Lipoprotein</keyword>
<accession>A0ABY4WUD7</accession>
<dbReference type="GO" id="GO:0016301">
    <property type="term" value="F:kinase activity"/>
    <property type="evidence" value="ECO:0007669"/>
    <property type="project" value="UniProtKB-KW"/>
</dbReference>
<dbReference type="Proteomes" id="UP001056500">
    <property type="component" value="Chromosome"/>
</dbReference>
<dbReference type="RefSeq" id="WP_251875665.1">
    <property type="nucleotide sequence ID" value="NZ_CP098755.1"/>
</dbReference>
<dbReference type="EMBL" id="CP098755">
    <property type="protein sequence ID" value="USG68201.1"/>
    <property type="molecule type" value="Genomic_DNA"/>
</dbReference>
<dbReference type="InterPro" id="IPR014916">
    <property type="entry name" value="KapB"/>
</dbReference>
<keyword evidence="2" id="KW-1185">Reference proteome</keyword>
<evidence type="ECO:0000313" key="1">
    <source>
        <dbReference type="EMBL" id="USG68201.1"/>
    </source>
</evidence>
<proteinExistence type="predicted"/>
<sequence length="128" mass="14758">MTSWNPGDHVRVGHKTGEYITEVVENHGEKLLVKVMAVTKYPTQGDLHNPLEVDVPLFHQRPALSYLEKIMVPTQTVMGYNGALPDYKESVKVTLEREMEKLRKTTKWAERCLVELEILYKETFTNAK</sequence>
<protein>
    <submittedName>
        <fullName evidence="1">Kinase-associated lipoprotein B</fullName>
    </submittedName>
</protein>
<dbReference type="SMART" id="SM01298">
    <property type="entry name" value="KapB"/>
    <property type="match status" value="1"/>
</dbReference>
<evidence type="ECO:0000313" key="2">
    <source>
        <dbReference type="Proteomes" id="UP001056500"/>
    </source>
</evidence>
<dbReference type="InterPro" id="IPR038080">
    <property type="entry name" value="KapB_sf"/>
</dbReference>
<dbReference type="Gene3D" id="2.30.30.430">
    <property type="entry name" value="Kinase associated protein B domain"/>
    <property type="match status" value="1"/>
</dbReference>
<name>A0ABY4WUD7_9BACL</name>
<keyword evidence="1" id="KW-0808">Transferase</keyword>